<proteinExistence type="predicted"/>
<dbReference type="EMBL" id="BAABBN010000015">
    <property type="protein sequence ID" value="GAA3941153.1"/>
    <property type="molecule type" value="Genomic_DNA"/>
</dbReference>
<dbReference type="RefSeq" id="WP_344800562.1">
    <property type="nucleotide sequence ID" value="NZ_BAABBN010000015.1"/>
</dbReference>
<feature type="region of interest" description="Disordered" evidence="1">
    <location>
        <begin position="14"/>
        <end position="43"/>
    </location>
</feature>
<accession>A0ABP7NA78</accession>
<dbReference type="Proteomes" id="UP001501565">
    <property type="component" value="Unassembled WGS sequence"/>
</dbReference>
<evidence type="ECO:0000313" key="3">
    <source>
        <dbReference type="Proteomes" id="UP001501565"/>
    </source>
</evidence>
<keyword evidence="3" id="KW-1185">Reference proteome</keyword>
<sequence length="250" mass="28365">MKKKTFPFYDVNSVDSETHQQRQQALNKEPKIKSVQQKRKEQETDYRKALDAYRLKNQHDAAYIKTLSKEQCTLGSLPYDLPKAVTHWSLPCPLIPCQVETQNGEKYDPALIIPYEFCTSSPVMSLYPLCYKYGGHIVTAKEVKSISASPLTLPSAIIEASMESDEIAMGNFSSLQVSIKERDHFVLPDHAIFANFQEHLGSEVSPIYWSYIGARPNLGDNVIHADLLQARDDWPKSFRESQITLVIADI</sequence>
<comment type="caution">
    <text evidence="2">The sequence shown here is derived from an EMBL/GenBank/DDBJ whole genome shotgun (WGS) entry which is preliminary data.</text>
</comment>
<evidence type="ECO:0000313" key="2">
    <source>
        <dbReference type="EMBL" id="GAA3941153.1"/>
    </source>
</evidence>
<name>A0ABP7NA78_9GAMM</name>
<evidence type="ECO:0000256" key="1">
    <source>
        <dbReference type="SAM" id="MobiDB-lite"/>
    </source>
</evidence>
<reference evidence="3" key="1">
    <citation type="journal article" date="2019" name="Int. J. Syst. Evol. Microbiol.">
        <title>The Global Catalogue of Microorganisms (GCM) 10K type strain sequencing project: providing services to taxonomists for standard genome sequencing and annotation.</title>
        <authorList>
            <consortium name="The Broad Institute Genomics Platform"/>
            <consortium name="The Broad Institute Genome Sequencing Center for Infectious Disease"/>
            <person name="Wu L."/>
            <person name="Ma J."/>
        </authorList>
    </citation>
    <scope>NUCLEOTIDE SEQUENCE [LARGE SCALE GENOMIC DNA]</scope>
    <source>
        <strain evidence="3">JCM 17551</strain>
    </source>
</reference>
<gene>
    <name evidence="2" type="ORF">GCM10022277_41400</name>
</gene>
<organism evidence="2 3">
    <name type="scientific">Litoribacillus peritrichatus</name>
    <dbReference type="NCBI Taxonomy" id="718191"/>
    <lineage>
        <taxon>Bacteria</taxon>
        <taxon>Pseudomonadati</taxon>
        <taxon>Pseudomonadota</taxon>
        <taxon>Gammaproteobacteria</taxon>
        <taxon>Oceanospirillales</taxon>
        <taxon>Oceanospirillaceae</taxon>
        <taxon>Litoribacillus</taxon>
    </lineage>
</organism>
<feature type="compositionally biased region" description="Basic and acidic residues" evidence="1">
    <location>
        <begin position="28"/>
        <end position="43"/>
    </location>
</feature>
<protein>
    <submittedName>
        <fullName evidence="2">Uncharacterized protein</fullName>
    </submittedName>
</protein>